<dbReference type="PANTHER" id="PTHR21141">
    <property type="entry name" value="60S ACIDIC RIBOSOMAL PROTEIN FAMILY MEMBER"/>
    <property type="match status" value="1"/>
</dbReference>
<dbReference type="Pfam" id="PF00428">
    <property type="entry name" value="Ribosomal_60s"/>
    <property type="match status" value="1"/>
</dbReference>
<feature type="compositionally biased region" description="Low complexity" evidence="6">
    <location>
        <begin position="29"/>
        <end position="41"/>
    </location>
</feature>
<dbReference type="EnsemblPlants" id="Zm00001eb304470_T001">
    <property type="protein sequence ID" value="Zm00001eb304470_P001"/>
    <property type="gene ID" value="Zm00001eb304470"/>
</dbReference>
<dbReference type="OrthoDB" id="1227494at2759"/>
<feature type="compositionally biased region" description="Polar residues" evidence="6">
    <location>
        <begin position="1"/>
        <end position="11"/>
    </location>
</feature>
<evidence type="ECO:0000256" key="6">
    <source>
        <dbReference type="SAM" id="MobiDB-lite"/>
    </source>
</evidence>
<dbReference type="PaxDb" id="4577-GRMZM2G160517_P01"/>
<dbReference type="GO" id="GO:0003735">
    <property type="term" value="F:structural constituent of ribosome"/>
    <property type="evidence" value="ECO:0007669"/>
    <property type="project" value="InterPro"/>
</dbReference>
<dbReference type="PANTHER" id="PTHR21141:SF38">
    <property type="entry name" value="OS08G0250300 PROTEIN"/>
    <property type="match status" value="1"/>
</dbReference>
<dbReference type="RefSeq" id="NP_001152129.1">
    <property type="nucleotide sequence ID" value="NM_001158657.2"/>
</dbReference>
<name>B6U9H1_MAIZE</name>
<dbReference type="Gramene" id="Zm00001eb304470_T001">
    <property type="protein sequence ID" value="Zm00001eb304470_P001"/>
    <property type="gene ID" value="Zm00001eb304470"/>
</dbReference>
<comment type="function">
    <text evidence="1">Plays an important role in the elongation step of protein synthesis.</text>
</comment>
<evidence type="ECO:0000313" key="10">
    <source>
        <dbReference type="Proteomes" id="UP000007305"/>
    </source>
</evidence>
<gene>
    <name evidence="9" type="primary">LOC100285767</name>
    <name evidence="8" type="ORF">ZEAMMB73_Zm00001d019302</name>
</gene>
<feature type="region of interest" description="Disordered" evidence="6">
    <location>
        <begin position="1"/>
        <end position="55"/>
    </location>
</feature>
<dbReference type="ExpressionAtlas" id="B6U9H1">
    <property type="expression patterns" value="baseline"/>
</dbReference>
<keyword evidence="5" id="KW-0687">Ribonucleoprotein</keyword>
<dbReference type="HOGENOM" id="CLU_114656_0_2_1"/>
<dbReference type="Proteomes" id="UP000007305">
    <property type="component" value="Chromosome 7"/>
</dbReference>
<evidence type="ECO:0000313" key="8">
    <source>
        <dbReference type="EMBL" id="ONM52654.1"/>
    </source>
</evidence>
<dbReference type="Gene3D" id="1.10.10.1410">
    <property type="match status" value="1"/>
</dbReference>
<dbReference type="GO" id="GO:0002182">
    <property type="term" value="P:cytoplasmic translational elongation"/>
    <property type="evidence" value="ECO:0007669"/>
    <property type="project" value="InterPro"/>
</dbReference>
<evidence type="ECO:0000256" key="4">
    <source>
        <dbReference type="ARBA" id="ARBA00022980"/>
    </source>
</evidence>
<reference evidence="9" key="3">
    <citation type="submission" date="2019-07" db="EMBL/GenBank/DDBJ databases">
        <authorList>
            <person name="Seetharam A."/>
            <person name="Woodhouse M."/>
            <person name="Cannon E."/>
        </authorList>
    </citation>
    <scope>NUCLEOTIDE SEQUENCE [LARGE SCALE GENOMIC DNA]</scope>
    <source>
        <strain evidence="9">cv. B73</strain>
    </source>
</reference>
<dbReference type="AlphaFoldDB" id="B6U9H1"/>
<dbReference type="GeneID" id="100285767"/>
<dbReference type="STRING" id="4577.B6U9H1"/>
<dbReference type="EMBL" id="EU973886">
    <property type="protein sequence ID" value="ACG46004.1"/>
    <property type="molecule type" value="mRNA"/>
</dbReference>
<reference evidence="8 10" key="2">
    <citation type="submission" date="2015-12" db="EMBL/GenBank/DDBJ databases">
        <title>Update maize B73 reference genome by single molecule sequencing technologies.</title>
        <authorList>
            <consortium name="Maize Genome Sequencing Project"/>
            <person name="Ware D."/>
        </authorList>
    </citation>
    <scope>NUCLEOTIDE SEQUENCE [LARGE SCALE GENOMIC DNA]</scope>
    <source>
        <strain evidence="10">cv. B73</strain>
        <tissue evidence="8">Seedling</tissue>
    </source>
</reference>
<evidence type="ECO:0000313" key="9">
    <source>
        <dbReference type="EnsemblPlants" id="Zm00001eb304470_P001"/>
    </source>
</evidence>
<evidence type="ECO:0000256" key="3">
    <source>
        <dbReference type="ARBA" id="ARBA00011266"/>
    </source>
</evidence>
<protein>
    <submittedName>
        <fullName evidence="7">60S acidic ribosomal protein P2A</fullName>
    </submittedName>
</protein>
<reference evidence="9" key="4">
    <citation type="submission" date="2021-05" db="UniProtKB">
        <authorList>
            <consortium name="EnsemblPlants"/>
        </authorList>
    </citation>
    <scope>IDENTIFICATION</scope>
    <source>
        <strain evidence="9">cv. B73</strain>
    </source>
</reference>
<accession>B6U9H1</accession>
<evidence type="ECO:0000256" key="1">
    <source>
        <dbReference type="ARBA" id="ARBA00003362"/>
    </source>
</evidence>
<dbReference type="InterPro" id="IPR038716">
    <property type="entry name" value="P1/P2_N_sf"/>
</dbReference>
<organism evidence="7">
    <name type="scientific">Zea mays</name>
    <name type="common">Maize</name>
    <dbReference type="NCBI Taxonomy" id="4577"/>
    <lineage>
        <taxon>Eukaryota</taxon>
        <taxon>Viridiplantae</taxon>
        <taxon>Streptophyta</taxon>
        <taxon>Embryophyta</taxon>
        <taxon>Tracheophyta</taxon>
        <taxon>Spermatophyta</taxon>
        <taxon>Magnoliopsida</taxon>
        <taxon>Liliopsida</taxon>
        <taxon>Poales</taxon>
        <taxon>Poaceae</taxon>
        <taxon>PACMAD clade</taxon>
        <taxon>Panicoideae</taxon>
        <taxon>Andropogonodae</taxon>
        <taxon>Andropogoneae</taxon>
        <taxon>Tripsacinae</taxon>
        <taxon>Zea</taxon>
    </lineage>
</organism>
<dbReference type="EMBL" id="CM007650">
    <property type="protein sequence ID" value="ONM52654.1"/>
    <property type="molecule type" value="Genomic_DNA"/>
</dbReference>
<reference evidence="7" key="1">
    <citation type="journal article" date="2009" name="Plant Mol. Biol.">
        <title>Insights into corn genes derived from large-scale cDNA sequencing.</title>
        <authorList>
            <person name="Alexandrov N.N."/>
            <person name="Brover V.V."/>
            <person name="Freidin S."/>
            <person name="Troukhan M.E."/>
            <person name="Tatarinova T.V."/>
            <person name="Zhang H."/>
            <person name="Swaller T.J."/>
            <person name="Lu Y.P."/>
            <person name="Bouck J."/>
            <person name="Flavell R.B."/>
            <person name="Feldmann K.A."/>
        </authorList>
    </citation>
    <scope>NUCLEOTIDE SEQUENCE</scope>
</reference>
<dbReference type="KEGG" id="zma:100285767"/>
<keyword evidence="4 7" id="KW-0689">Ribosomal protein</keyword>
<dbReference type="GO" id="GO:0022625">
    <property type="term" value="C:cytosolic large ribosomal subunit"/>
    <property type="evidence" value="ECO:0007669"/>
    <property type="project" value="InterPro"/>
</dbReference>
<proteinExistence type="evidence at transcript level"/>
<sequence>MDGPARSTSSHARILASLPISAATAPGSAPKTPTTPPVATAHQPSQPTTTSETSEMEEFLAAYLLPCLGADAATGQRVDVLPGPATALPTKDDVRRILRSVSAEVEEDRLDLVFALLEVKGIAELIYTGGEQLAYAPSGAAAAVVAAPAAAEVEEEATKEEDEDVALFNLFD</sequence>
<evidence type="ECO:0000256" key="2">
    <source>
        <dbReference type="ARBA" id="ARBA00005436"/>
    </source>
</evidence>
<evidence type="ECO:0000313" key="7">
    <source>
        <dbReference type="EMBL" id="ACG46004.1"/>
    </source>
</evidence>
<comment type="similarity">
    <text evidence="2">Belongs to the eukaryotic ribosomal protein P1/P2 family.</text>
</comment>
<keyword evidence="10" id="KW-1185">Reference proteome</keyword>
<comment type="subunit">
    <text evidence="3">P1 and P2 exist as dimers at the large ribosomal subunit.</text>
</comment>
<evidence type="ECO:0000256" key="5">
    <source>
        <dbReference type="ARBA" id="ARBA00023274"/>
    </source>
</evidence>
<dbReference type="InterPro" id="IPR044076">
    <property type="entry name" value="Ribosomal_P2"/>
</dbReference>